<protein>
    <submittedName>
        <fullName evidence="2">Uncharacterized protein</fullName>
    </submittedName>
</protein>
<feature type="region of interest" description="Disordered" evidence="1">
    <location>
        <begin position="224"/>
        <end position="250"/>
    </location>
</feature>
<comment type="caution">
    <text evidence="2">The sequence shown here is derived from an EMBL/GenBank/DDBJ whole genome shotgun (WGS) entry which is preliminary data.</text>
</comment>
<feature type="compositionally biased region" description="Low complexity" evidence="1">
    <location>
        <begin position="235"/>
        <end position="250"/>
    </location>
</feature>
<organism evidence="2 3">
    <name type="scientific">Haematococcus lacustris</name>
    <name type="common">Green alga</name>
    <name type="synonym">Haematococcus pluvialis</name>
    <dbReference type="NCBI Taxonomy" id="44745"/>
    <lineage>
        <taxon>Eukaryota</taxon>
        <taxon>Viridiplantae</taxon>
        <taxon>Chlorophyta</taxon>
        <taxon>core chlorophytes</taxon>
        <taxon>Chlorophyceae</taxon>
        <taxon>CS clade</taxon>
        <taxon>Chlamydomonadales</taxon>
        <taxon>Haematococcaceae</taxon>
        <taxon>Haematococcus</taxon>
    </lineage>
</organism>
<keyword evidence="3" id="KW-1185">Reference proteome</keyword>
<name>A0A699ZZN2_HAELA</name>
<feature type="non-terminal residue" evidence="2">
    <location>
        <position position="1"/>
    </location>
</feature>
<dbReference type="Proteomes" id="UP000485058">
    <property type="component" value="Unassembled WGS sequence"/>
</dbReference>
<dbReference type="AlphaFoldDB" id="A0A699ZZN2"/>
<evidence type="ECO:0000313" key="3">
    <source>
        <dbReference type="Proteomes" id="UP000485058"/>
    </source>
</evidence>
<sequence length="250" mass="25818">VLPHACRQEVVIDRQQCYDNGCDNSGCDGGAGYEEVESRWCSNLPQLCPLCKQETCCLRRPQLLCCQLLDCIEDRAGGAIAGIAIGSSGGLALLVLAVAAPKAHNTLGQHEVELGSSSQPLGKPHKPLFPDSKPGSLPYSSSSEYMYGPGQATVGAFLGNSGMWPGAQGQHSGDPAHVQAGALYRQEGSGSAYQGSSRGLQGHQGAGVVLDPDAILTHQVPFRPATPTQSATPLEPGAMAGRAGEEGAAV</sequence>
<feature type="region of interest" description="Disordered" evidence="1">
    <location>
        <begin position="111"/>
        <end position="135"/>
    </location>
</feature>
<evidence type="ECO:0000256" key="1">
    <source>
        <dbReference type="SAM" id="MobiDB-lite"/>
    </source>
</evidence>
<evidence type="ECO:0000313" key="2">
    <source>
        <dbReference type="EMBL" id="GFH26860.1"/>
    </source>
</evidence>
<gene>
    <name evidence="2" type="ORF">HaLaN_25079</name>
</gene>
<proteinExistence type="predicted"/>
<accession>A0A699ZZN2</accession>
<reference evidence="2 3" key="1">
    <citation type="submission" date="2020-02" db="EMBL/GenBank/DDBJ databases">
        <title>Draft genome sequence of Haematococcus lacustris strain NIES-144.</title>
        <authorList>
            <person name="Morimoto D."/>
            <person name="Nakagawa S."/>
            <person name="Yoshida T."/>
            <person name="Sawayama S."/>
        </authorList>
    </citation>
    <scope>NUCLEOTIDE SEQUENCE [LARGE SCALE GENOMIC DNA]</scope>
    <source>
        <strain evidence="2 3">NIES-144</strain>
    </source>
</reference>
<dbReference type="EMBL" id="BLLF01003264">
    <property type="protein sequence ID" value="GFH26860.1"/>
    <property type="molecule type" value="Genomic_DNA"/>
</dbReference>